<keyword evidence="1" id="KW-1015">Disulfide bond</keyword>
<dbReference type="InterPro" id="IPR009003">
    <property type="entry name" value="Peptidase_S1_PA"/>
</dbReference>
<gene>
    <name evidence="6" type="primary">LOC106815488</name>
</gene>
<evidence type="ECO:0000256" key="1">
    <source>
        <dbReference type="ARBA" id="ARBA00023157"/>
    </source>
</evidence>
<dbReference type="InterPro" id="IPR001314">
    <property type="entry name" value="Peptidase_S1A"/>
</dbReference>
<keyword evidence="3" id="KW-0732">Signal</keyword>
<reference evidence="6" key="1">
    <citation type="submission" date="2025-08" db="UniProtKB">
        <authorList>
            <consortium name="RefSeq"/>
        </authorList>
    </citation>
    <scope>IDENTIFICATION</scope>
</reference>
<dbReference type="InterPro" id="IPR043504">
    <property type="entry name" value="Peptidase_S1_PA_chymotrypsin"/>
</dbReference>
<dbReference type="SUPFAM" id="SSF50494">
    <property type="entry name" value="Trypsin-like serine proteases"/>
    <property type="match status" value="1"/>
</dbReference>
<feature type="chain" id="PRO_5045192577" evidence="3">
    <location>
        <begin position="23"/>
        <end position="300"/>
    </location>
</feature>
<keyword evidence="5" id="KW-1185">Reference proteome</keyword>
<evidence type="ECO:0000313" key="5">
    <source>
        <dbReference type="Proteomes" id="UP000695022"/>
    </source>
</evidence>
<dbReference type="CDD" id="cd00190">
    <property type="entry name" value="Tryp_SPc"/>
    <property type="match status" value="1"/>
</dbReference>
<proteinExistence type="inferred from homology"/>
<dbReference type="InterPro" id="IPR001254">
    <property type="entry name" value="Trypsin_dom"/>
</dbReference>
<dbReference type="SMART" id="SM00020">
    <property type="entry name" value="Tryp_SPc"/>
    <property type="match status" value="1"/>
</dbReference>
<comment type="similarity">
    <text evidence="2">Belongs to the peptidase S1 family. CLIP subfamily.</text>
</comment>
<name>A0ABM1ETB6_PRICU</name>
<evidence type="ECO:0000256" key="3">
    <source>
        <dbReference type="SAM" id="SignalP"/>
    </source>
</evidence>
<evidence type="ECO:0000259" key="4">
    <source>
        <dbReference type="PROSITE" id="PS50240"/>
    </source>
</evidence>
<feature type="signal peptide" evidence="3">
    <location>
        <begin position="1"/>
        <end position="22"/>
    </location>
</feature>
<dbReference type="Gene3D" id="2.40.10.10">
    <property type="entry name" value="Trypsin-like serine proteases"/>
    <property type="match status" value="1"/>
</dbReference>
<dbReference type="Proteomes" id="UP000695022">
    <property type="component" value="Unplaced"/>
</dbReference>
<dbReference type="Pfam" id="PF00089">
    <property type="entry name" value="Trypsin"/>
    <property type="match status" value="1"/>
</dbReference>
<accession>A0ABM1ETB6</accession>
<organism evidence="5 6">
    <name type="scientific">Priapulus caudatus</name>
    <name type="common">Priapulid worm</name>
    <dbReference type="NCBI Taxonomy" id="37621"/>
    <lineage>
        <taxon>Eukaryota</taxon>
        <taxon>Metazoa</taxon>
        <taxon>Ecdysozoa</taxon>
        <taxon>Scalidophora</taxon>
        <taxon>Priapulida</taxon>
        <taxon>Priapulimorpha</taxon>
        <taxon>Priapulimorphida</taxon>
        <taxon>Priapulidae</taxon>
        <taxon>Priapulus</taxon>
    </lineage>
</organism>
<evidence type="ECO:0000256" key="2">
    <source>
        <dbReference type="ARBA" id="ARBA00024195"/>
    </source>
</evidence>
<sequence>MIYCVEMTARLAGMLLLAVALADCGPGIELKGTPSFIRHRVVRGDPVLAAGTWPWQALVLNEGNVHCGGSLINPCHVLTAKHCVQGRDPTKLAVVMGEHQRSVAECREQTRRVIRFIQHPSWDLAILQLEQSFAINQFVKPVDLATVEPTIPSQTIVTGWGQIDPNTVIGGRLADTLQFLQIPVVDKSKCIAEGIPVSSEQLCAGKATGLYANACYGDSGGPMVQWRQGKYQQVGVVQGGKAGCPDNSHYAVYVSVPQAYSWIKQQVCQRNRCKVSLNERCKVIGEVGKPRFNAEKTQNG</sequence>
<protein>
    <submittedName>
        <fullName evidence="6">Coagulation factor IX-like</fullName>
    </submittedName>
</protein>
<dbReference type="InterPro" id="IPR051487">
    <property type="entry name" value="Ser/Thr_Proteases_Immune/Dev"/>
</dbReference>
<dbReference type="RefSeq" id="XP_014675437.1">
    <property type="nucleotide sequence ID" value="XM_014819951.1"/>
</dbReference>
<dbReference type="GeneID" id="106815488"/>
<feature type="domain" description="Peptidase S1" evidence="4">
    <location>
        <begin position="41"/>
        <end position="268"/>
    </location>
</feature>
<dbReference type="PRINTS" id="PR00722">
    <property type="entry name" value="CHYMOTRYPSIN"/>
</dbReference>
<dbReference type="InterPro" id="IPR033116">
    <property type="entry name" value="TRYPSIN_SER"/>
</dbReference>
<dbReference type="PROSITE" id="PS00135">
    <property type="entry name" value="TRYPSIN_SER"/>
    <property type="match status" value="1"/>
</dbReference>
<evidence type="ECO:0000313" key="6">
    <source>
        <dbReference type="RefSeq" id="XP_014675437.1"/>
    </source>
</evidence>
<dbReference type="PROSITE" id="PS50240">
    <property type="entry name" value="TRYPSIN_DOM"/>
    <property type="match status" value="1"/>
</dbReference>
<dbReference type="PANTHER" id="PTHR24256">
    <property type="entry name" value="TRYPTASE-RELATED"/>
    <property type="match status" value="1"/>
</dbReference>